<feature type="chain" id="PRO_5039062711" description="WxL domain-containing protein" evidence="1">
    <location>
        <begin position="23"/>
        <end position="208"/>
    </location>
</feature>
<keyword evidence="1" id="KW-0732">Signal</keyword>
<organism evidence="2 3">
    <name type="scientific">Candidatus Enterococcus avicola</name>
    <dbReference type="NCBI Taxonomy" id="2838561"/>
    <lineage>
        <taxon>Bacteria</taxon>
        <taxon>Bacillati</taxon>
        <taxon>Bacillota</taxon>
        <taxon>Bacilli</taxon>
        <taxon>Lactobacillales</taxon>
        <taxon>Enterococcaceae</taxon>
        <taxon>Enterococcus</taxon>
    </lineage>
</organism>
<protein>
    <recommendedName>
        <fullName evidence="4">WxL domain-containing protein</fullName>
    </recommendedName>
</protein>
<feature type="signal peptide" evidence="1">
    <location>
        <begin position="1"/>
        <end position="22"/>
    </location>
</feature>
<sequence>MKKFLLMSAATLTISAFGTVMIDTGVMGNSQNAVYAKKYKPNKAVTTDLETGSDWEVGQDIKPGVYNISTTTGSGNLSSDGASEMNIILGTTPDPDMGQLSNYRVILKKGEALEISGIPSVHFEAAQFSKPVKSGQLSAGDYKVGRDIKPGRYTISLVEGSGNISTDDGSLNEILDTDTDMGVTKTTVRLHKGSKLTFDVPTIQLDRR</sequence>
<proteinExistence type="predicted"/>
<accession>A0A9D2F658</accession>
<dbReference type="EMBL" id="DXBN01000057">
    <property type="protein sequence ID" value="HIZ52791.1"/>
    <property type="molecule type" value="Genomic_DNA"/>
</dbReference>
<gene>
    <name evidence="2" type="ORF">IAA20_02475</name>
</gene>
<comment type="caution">
    <text evidence="2">The sequence shown here is derived from an EMBL/GenBank/DDBJ whole genome shotgun (WGS) entry which is preliminary data.</text>
</comment>
<reference evidence="2" key="2">
    <citation type="submission" date="2021-04" db="EMBL/GenBank/DDBJ databases">
        <authorList>
            <person name="Gilroy R."/>
        </authorList>
    </citation>
    <scope>NUCLEOTIDE SEQUENCE</scope>
    <source>
        <strain evidence="2">CHK172-16539</strain>
    </source>
</reference>
<name>A0A9D2F658_9ENTE</name>
<evidence type="ECO:0000313" key="3">
    <source>
        <dbReference type="Proteomes" id="UP000824063"/>
    </source>
</evidence>
<dbReference type="Proteomes" id="UP000824063">
    <property type="component" value="Unassembled WGS sequence"/>
</dbReference>
<evidence type="ECO:0000313" key="2">
    <source>
        <dbReference type="EMBL" id="HIZ52791.1"/>
    </source>
</evidence>
<dbReference type="AlphaFoldDB" id="A0A9D2F658"/>
<reference evidence="2" key="1">
    <citation type="journal article" date="2021" name="PeerJ">
        <title>Extensive microbial diversity within the chicken gut microbiome revealed by metagenomics and culture.</title>
        <authorList>
            <person name="Gilroy R."/>
            <person name="Ravi A."/>
            <person name="Getino M."/>
            <person name="Pursley I."/>
            <person name="Horton D.L."/>
            <person name="Alikhan N.F."/>
            <person name="Baker D."/>
            <person name="Gharbi K."/>
            <person name="Hall N."/>
            <person name="Watson M."/>
            <person name="Adriaenssens E.M."/>
            <person name="Foster-Nyarko E."/>
            <person name="Jarju S."/>
            <person name="Secka A."/>
            <person name="Antonio M."/>
            <person name="Oren A."/>
            <person name="Chaudhuri R.R."/>
            <person name="La Ragione R."/>
            <person name="Hildebrand F."/>
            <person name="Pallen M.J."/>
        </authorList>
    </citation>
    <scope>NUCLEOTIDE SEQUENCE</scope>
    <source>
        <strain evidence="2">CHK172-16539</strain>
    </source>
</reference>
<evidence type="ECO:0000256" key="1">
    <source>
        <dbReference type="SAM" id="SignalP"/>
    </source>
</evidence>
<evidence type="ECO:0008006" key="4">
    <source>
        <dbReference type="Google" id="ProtNLM"/>
    </source>
</evidence>